<accession>A0AAV9X6Q9</accession>
<dbReference type="AlphaFoldDB" id="A0AAV9X6Q9"/>
<gene>
    <name evidence="1" type="ORF">TWF694_003131</name>
</gene>
<protein>
    <recommendedName>
        <fullName evidence="3">F-box domain-containing protein</fullName>
    </recommendedName>
</protein>
<evidence type="ECO:0000313" key="2">
    <source>
        <dbReference type="Proteomes" id="UP001365542"/>
    </source>
</evidence>
<name>A0AAV9X6Q9_9PEZI</name>
<comment type="caution">
    <text evidence="1">The sequence shown here is derived from an EMBL/GenBank/DDBJ whole genome shotgun (WGS) entry which is preliminary data.</text>
</comment>
<organism evidence="1 2">
    <name type="scientific">Orbilia ellipsospora</name>
    <dbReference type="NCBI Taxonomy" id="2528407"/>
    <lineage>
        <taxon>Eukaryota</taxon>
        <taxon>Fungi</taxon>
        <taxon>Dikarya</taxon>
        <taxon>Ascomycota</taxon>
        <taxon>Pezizomycotina</taxon>
        <taxon>Orbiliomycetes</taxon>
        <taxon>Orbiliales</taxon>
        <taxon>Orbiliaceae</taxon>
        <taxon>Orbilia</taxon>
    </lineage>
</organism>
<dbReference type="EMBL" id="JAVHJO010000012">
    <property type="protein sequence ID" value="KAK6531968.1"/>
    <property type="molecule type" value="Genomic_DNA"/>
</dbReference>
<evidence type="ECO:0000313" key="1">
    <source>
        <dbReference type="EMBL" id="KAK6531968.1"/>
    </source>
</evidence>
<reference evidence="1 2" key="1">
    <citation type="submission" date="2019-10" db="EMBL/GenBank/DDBJ databases">
        <authorList>
            <person name="Palmer J.M."/>
        </authorList>
    </citation>
    <scope>NUCLEOTIDE SEQUENCE [LARGE SCALE GENOMIC DNA]</scope>
    <source>
        <strain evidence="1 2">TWF694</strain>
    </source>
</reference>
<sequence length="693" mass="78429">MDQEMVYCSVCGVHIPYYDKRRSWDSRWLQNTVLLTRSQEENIHEDSDIDIRIIPSVLQPSLNPDDPEPISGQFNYYQNKFIPKFDITIFRPESFNDSRRSGYPIHQSCWSIFNHVLQATGVNIPLTKLHQTLYEILDNTAYSAYKLHWSHEYYGIANYQNNNTWTLLPSHSFLEDDPEVDVSAFLTQTSKPFLIPDFLPLPTEIRLTIFSHLTLSDINNLNLIPSATKAQFPDHYWRKFLTPKAKYGYLALSQLPTLSSKTTWYHLFQTAKRECALTGRLRNRHRIWKICKDLSALVVGVAASSPTNLQNLLHDKERELLTTPAIPDPPGTFTVCSESRGYEPDGLHDHEFFGTFSKYSFQSENVLMERMVLHYVGEGEMEFVCGIEMLPADEEMGYLTGRTREVEVGGMEWVTVAMSQYGLVDVSFSKERDNCSWYRGITPKRYADKIAFTRRRLRTSGKDGHEIQLFGKLDASKITLLSFTVPALIPQEDLDDTESLIQVVSWSPSIPVSSPSTLTAGYSNSITWESEKFRPCQNIHFADHILKKITAWTSAVTSYEDTPVITGFTVYYQNEDLNPSQTIGEKDESGGAVGLSIDGAGGEYLVSADVLTCTSGEDDNLVGIQLGTNRGRKGLLTAGDITSPYNFKIWPISLDTGNRITGFYADFDKLSKTQNCSRLGYFGLLSAPKTEIS</sequence>
<dbReference type="Proteomes" id="UP001365542">
    <property type="component" value="Unassembled WGS sequence"/>
</dbReference>
<keyword evidence="2" id="KW-1185">Reference proteome</keyword>
<evidence type="ECO:0008006" key="3">
    <source>
        <dbReference type="Google" id="ProtNLM"/>
    </source>
</evidence>
<proteinExistence type="predicted"/>